<gene>
    <name evidence="2" type="ORF">BTU61_03725</name>
</gene>
<keyword evidence="1" id="KW-0472">Membrane</keyword>
<keyword evidence="1" id="KW-0812">Transmembrane</keyword>
<organism evidence="2 3">
    <name type="scientific">Streptococcus lactarius</name>
    <dbReference type="NCBI Taxonomy" id="684066"/>
    <lineage>
        <taxon>Bacteria</taxon>
        <taxon>Bacillati</taxon>
        <taxon>Bacillota</taxon>
        <taxon>Bacilli</taxon>
        <taxon>Lactobacillales</taxon>
        <taxon>Streptococcaceae</taxon>
        <taxon>Streptococcus</taxon>
    </lineage>
</organism>
<evidence type="ECO:0000313" key="3">
    <source>
        <dbReference type="Proteomes" id="UP001138780"/>
    </source>
</evidence>
<keyword evidence="1" id="KW-1133">Transmembrane helix</keyword>
<dbReference type="EMBL" id="MRXX01000004">
    <property type="protein sequence ID" value="MBK4779307.1"/>
    <property type="molecule type" value="Genomic_DNA"/>
</dbReference>
<dbReference type="Proteomes" id="UP001138780">
    <property type="component" value="Unassembled WGS sequence"/>
</dbReference>
<sequence>MGIVAESYPALKRLYSLLKSNRRNSVYAFFAKTFAYHAIINFFHIFCKGFLKKLFIFFKKPRTTSLVFIISNVNELAVFIEESSELKYFLKNF</sequence>
<feature type="transmembrane region" description="Helical" evidence="1">
    <location>
        <begin position="26"/>
        <end position="51"/>
    </location>
</feature>
<accession>A0A9X0WND0</accession>
<name>A0A9X0WND0_9STRE</name>
<evidence type="ECO:0000313" key="2">
    <source>
        <dbReference type="EMBL" id="MBK4779307.1"/>
    </source>
</evidence>
<dbReference type="AlphaFoldDB" id="A0A9X0WND0"/>
<comment type="caution">
    <text evidence="2">The sequence shown here is derived from an EMBL/GenBank/DDBJ whole genome shotgun (WGS) entry which is preliminary data.</text>
</comment>
<proteinExistence type="predicted"/>
<protein>
    <submittedName>
        <fullName evidence="2">Uncharacterized protein</fullName>
    </submittedName>
</protein>
<reference evidence="2" key="1">
    <citation type="submission" date="2016-12" db="EMBL/GenBank/DDBJ databases">
        <title>Draft genome of Streptococcus lactarius CCUG 66490T type strain.</title>
        <authorList>
            <person name="Salva-Serra F."/>
            <person name="Engstrom-Jakobsson H."/>
            <person name="Thorell K."/>
            <person name="Gomila M."/>
            <person name="Gonzales-Siles L."/>
            <person name="Busquets A."/>
            <person name="Jaen-Luchoro D."/>
            <person name="Karlsson R."/>
            <person name="Kristiansson E."/>
            <person name="Moore E."/>
        </authorList>
    </citation>
    <scope>NUCLEOTIDE SEQUENCE</scope>
    <source>
        <strain evidence="2">CCUG 66490</strain>
    </source>
</reference>
<evidence type="ECO:0000256" key="1">
    <source>
        <dbReference type="SAM" id="Phobius"/>
    </source>
</evidence>